<accession>A0A0N6WGD5</accession>
<name>A0A0N6WGD5_9CAUD</name>
<evidence type="ECO:0000313" key="2">
    <source>
        <dbReference type="Proteomes" id="UP000224329"/>
    </source>
</evidence>
<reference evidence="1 2" key="1">
    <citation type="journal article" date="2016" name="Virus Genes">
        <title>Genomic characterization of Salmonella bacteriophages isolated from India.</title>
        <authorList>
            <person name="Karpe Y.A."/>
            <person name="Kanade G.D."/>
            <person name="Pingale K.D."/>
            <person name="Arankalle V.A."/>
            <person name="Banerjee K."/>
        </authorList>
    </citation>
    <scope>NUCLEOTIDE SEQUENCE [LARGE SCALE GENOMIC DNA]</scope>
</reference>
<gene>
    <name evidence="1" type="ORF">SP35_66</name>
</gene>
<sequence length="64" mass="7068">MKKIAALTLFVLIICGVLFVIGRVGAAIGCNDVSVQTELPTKYSPLSGCYIKRDGQWEPLDWRL</sequence>
<dbReference type="EMBL" id="KR296689">
    <property type="protein sequence ID" value="AKJ74129.1"/>
    <property type="molecule type" value="Genomic_DNA"/>
</dbReference>
<proteinExistence type="predicted"/>
<organism evidence="1 2">
    <name type="scientific">Salmonella phage 35</name>
    <dbReference type="NCBI Taxonomy" id="1654888"/>
    <lineage>
        <taxon>Viruses</taxon>
        <taxon>Duplodnaviria</taxon>
        <taxon>Heunggongvirae</taxon>
        <taxon>Uroviricota</taxon>
        <taxon>Caudoviricetes</taxon>
        <taxon>Casjensviridae</taxon>
        <taxon>Chivirus</taxon>
        <taxon>Chivirus cv35</taxon>
    </lineage>
</organism>
<keyword evidence="2" id="KW-1185">Reference proteome</keyword>
<evidence type="ECO:0000313" key="1">
    <source>
        <dbReference type="EMBL" id="AKJ74129.1"/>
    </source>
</evidence>
<protein>
    <submittedName>
        <fullName evidence="1">Uncharacterized protein</fullName>
    </submittedName>
</protein>
<dbReference type="Proteomes" id="UP000224329">
    <property type="component" value="Segment"/>
</dbReference>